<keyword evidence="1" id="KW-0472">Membrane</keyword>
<keyword evidence="1" id="KW-0812">Transmembrane</keyword>
<dbReference type="Pfam" id="PF00577">
    <property type="entry name" value="Usher"/>
    <property type="match status" value="1"/>
</dbReference>
<dbReference type="InterPro" id="IPR025949">
    <property type="entry name" value="PapC-like_C"/>
</dbReference>
<evidence type="ECO:0000259" key="2">
    <source>
        <dbReference type="Pfam" id="PF11741"/>
    </source>
</evidence>
<keyword evidence="1" id="KW-1029">Fimbrium biogenesis</keyword>
<organism evidence="4 5">
    <name type="scientific">Rhodanobacter soli</name>
    <dbReference type="NCBI Taxonomy" id="590609"/>
    <lineage>
        <taxon>Bacteria</taxon>
        <taxon>Pseudomonadati</taxon>
        <taxon>Pseudomonadota</taxon>
        <taxon>Gammaproteobacteria</taxon>
        <taxon>Lysobacterales</taxon>
        <taxon>Rhodanobacteraceae</taxon>
        <taxon>Rhodanobacter</taxon>
    </lineage>
</organism>
<keyword evidence="1" id="KW-0813">Transport</keyword>
<dbReference type="InterPro" id="IPR043142">
    <property type="entry name" value="PapC-like_C_sf"/>
</dbReference>
<feature type="domain" description="AMIN" evidence="2">
    <location>
        <begin position="41"/>
        <end position="142"/>
    </location>
</feature>
<dbReference type="Gene3D" id="2.60.40.3500">
    <property type="match status" value="1"/>
</dbReference>
<reference evidence="4 5" key="1">
    <citation type="submission" date="2024-06" db="EMBL/GenBank/DDBJ databases">
        <title>Sorghum-associated microbial communities from plants grown in Nebraska, USA.</title>
        <authorList>
            <person name="Schachtman D."/>
        </authorList>
    </citation>
    <scope>NUCLEOTIDE SEQUENCE [LARGE SCALE GENOMIC DNA]</scope>
    <source>
        <strain evidence="4 5">1757</strain>
    </source>
</reference>
<dbReference type="Pfam" id="PF13953">
    <property type="entry name" value="PapC_C"/>
    <property type="match status" value="1"/>
</dbReference>
<dbReference type="RefSeq" id="WP_354547179.1">
    <property type="nucleotide sequence ID" value="NZ_JBEPSD010000001.1"/>
</dbReference>
<evidence type="ECO:0000259" key="3">
    <source>
        <dbReference type="Pfam" id="PF13953"/>
    </source>
</evidence>
<proteinExistence type="inferred from homology"/>
<dbReference type="Gene3D" id="2.60.40.3110">
    <property type="match status" value="1"/>
</dbReference>
<gene>
    <name evidence="4" type="ORF">ABIE04_000673</name>
</gene>
<comment type="subcellular location">
    <subcellularLocation>
        <location evidence="1">Cell outer membrane</location>
        <topology evidence="1">Multi-pass membrane protein</topology>
    </subcellularLocation>
</comment>
<dbReference type="InterPro" id="IPR042186">
    <property type="entry name" value="FimD_plug_dom"/>
</dbReference>
<evidence type="ECO:0000313" key="5">
    <source>
        <dbReference type="Proteomes" id="UP001549251"/>
    </source>
</evidence>
<dbReference type="InterPro" id="IPR018030">
    <property type="entry name" value="Fimbrial_membr_usher_CS"/>
</dbReference>
<dbReference type="InterPro" id="IPR021731">
    <property type="entry name" value="AMIN_dom"/>
</dbReference>
<accession>A0ABV2PTI9</accession>
<dbReference type="Proteomes" id="UP001549251">
    <property type="component" value="Unassembled WGS sequence"/>
</dbReference>
<dbReference type="Gene3D" id="2.60.40.2610">
    <property type="entry name" value="Outer membrane usher protein FimD, plug domain"/>
    <property type="match status" value="1"/>
</dbReference>
<dbReference type="Gene3D" id="2.60.40.2070">
    <property type="match status" value="1"/>
</dbReference>
<keyword evidence="1" id="KW-0998">Cell outer membrane</keyword>
<name>A0ABV2PTI9_9GAMM</name>
<dbReference type="PROSITE" id="PS01151">
    <property type="entry name" value="FIMBRIAL_USHER"/>
    <property type="match status" value="1"/>
</dbReference>
<keyword evidence="5" id="KW-1185">Reference proteome</keyword>
<evidence type="ECO:0000256" key="1">
    <source>
        <dbReference type="RuleBase" id="RU003884"/>
    </source>
</evidence>
<sequence>MLRRLPVDPTPFRSGTAMACAALLAMLPGEAPATTRVHAVRVGLAPDHVRLVLESSEPIQAHVVQSLRPGALIIDLDDVALDAVMATLAQKIGSHNPYLKSVTISHDNTGSTRMELIPLVPVTPHIFNLRPGGGHGNRMVVDIYPDQFTPPPSRARAETAVPAVVTPGESGTASATAAPSAPVPKAPIGMPEEMWLEVHINDELAGTALVLRDAAHRLLARNEDLQQWRIHVTGAAVTHHGADSYYPLDAIKGLTYRIDESRQSLMLNVPAGLFDATQLSGLPRNLLEPTPSPPGAYLNYDISANRSQRGDMSGGAFVESGIFGRWGNGIGTVLARRLDGRNRITRLDTTWSYDRPGKMQSLRFGDDISGTSSWGRPVRFGGVQLATNFATQPSFITFPMPTLGGTAATPSTVDFYVNNVLRLRRDVPSGPFTIQDLPVVTGQGEIRLVVRDLLGREQTVSQPFYASGGLLAEGLRDYSYEAGFERKNYALHSNDYGRFIAAGTERLGFSDTFTGELHAELLREQQTIGAGGTYLWSTVGVMTAAVAASHDAAGSGGLASLGFQHQSGYFSYGARTQFTSPGFVQLGYEPQALPPRQTTTAFMSLGTYNHGSMALSYTHQDFRDAADLKLVGVNYSRSVGRLGYLTLSALRIMGEDAGTLFGLTVTMPLGERSSASFNGQAHAGSSRGTIELQQSLPAGTGVGYRLQAGLAATDPRQAGISLQNDVGTYSLDVAQSRDQSGYRGSMRGGIALLDGQVFLTRRINDSFAVVQVPGYADVRVYADNQQVARTDDNGYALVPQLRPYQKNPIRIEQADLPLDAEIASLRLDAVPYRHGALSLKFPVKHSRGAVLSITIQNGAFLPAGAEVAMAGNESTFPVGMRGEVYLTGLAKTNALHVTWQGQGCDLTIDFPDTHDPLPHLGPLACPGIRP</sequence>
<protein>
    <submittedName>
        <fullName evidence="4">Outer membrane usher protein</fullName>
    </submittedName>
</protein>
<comment type="caution">
    <text evidence="4">The sequence shown here is derived from an EMBL/GenBank/DDBJ whole genome shotgun (WGS) entry which is preliminary data.</text>
</comment>
<evidence type="ECO:0000313" key="4">
    <source>
        <dbReference type="EMBL" id="MET4568346.1"/>
    </source>
</evidence>
<dbReference type="PANTHER" id="PTHR30451">
    <property type="entry name" value="OUTER MEMBRANE USHER PROTEIN"/>
    <property type="match status" value="1"/>
</dbReference>
<feature type="domain" description="PapC-like C-terminal" evidence="3">
    <location>
        <begin position="851"/>
        <end position="911"/>
    </location>
</feature>
<comment type="similarity">
    <text evidence="1">Belongs to the fimbrial export usher family.</text>
</comment>
<dbReference type="EMBL" id="JBEPSD010000001">
    <property type="protein sequence ID" value="MET4568346.1"/>
    <property type="molecule type" value="Genomic_DNA"/>
</dbReference>
<dbReference type="InterPro" id="IPR000015">
    <property type="entry name" value="Fimb_usher"/>
</dbReference>
<dbReference type="PANTHER" id="PTHR30451:SF5">
    <property type="entry name" value="SLR0019 PROTEIN"/>
    <property type="match status" value="1"/>
</dbReference>
<dbReference type="Pfam" id="PF11741">
    <property type="entry name" value="AMIN"/>
    <property type="match status" value="1"/>
</dbReference>